<keyword evidence="2" id="KW-1185">Reference proteome</keyword>
<evidence type="ECO:0000313" key="1">
    <source>
        <dbReference type="EMBL" id="KAH7974843.1"/>
    </source>
</evidence>
<accession>A0ACB8DRA6</accession>
<protein>
    <submittedName>
        <fullName evidence="1">Uncharacterized protein</fullName>
    </submittedName>
</protein>
<reference evidence="1" key="1">
    <citation type="submission" date="2020-05" db="EMBL/GenBank/DDBJ databases">
        <title>Large-scale comparative analyses of tick genomes elucidate their genetic diversity and vector capacities.</title>
        <authorList>
            <person name="Jia N."/>
            <person name="Wang J."/>
            <person name="Shi W."/>
            <person name="Du L."/>
            <person name="Sun Y."/>
            <person name="Zhan W."/>
            <person name="Jiang J."/>
            <person name="Wang Q."/>
            <person name="Zhang B."/>
            <person name="Ji P."/>
            <person name="Sakyi L.B."/>
            <person name="Cui X."/>
            <person name="Yuan T."/>
            <person name="Jiang B."/>
            <person name="Yang W."/>
            <person name="Lam T.T.-Y."/>
            <person name="Chang Q."/>
            <person name="Ding S."/>
            <person name="Wang X."/>
            <person name="Zhu J."/>
            <person name="Ruan X."/>
            <person name="Zhao L."/>
            <person name="Wei J."/>
            <person name="Que T."/>
            <person name="Du C."/>
            <person name="Cheng J."/>
            <person name="Dai P."/>
            <person name="Han X."/>
            <person name="Huang E."/>
            <person name="Gao Y."/>
            <person name="Liu J."/>
            <person name="Shao H."/>
            <person name="Ye R."/>
            <person name="Li L."/>
            <person name="Wei W."/>
            <person name="Wang X."/>
            <person name="Wang C."/>
            <person name="Yang T."/>
            <person name="Huo Q."/>
            <person name="Li W."/>
            <person name="Guo W."/>
            <person name="Chen H."/>
            <person name="Zhou L."/>
            <person name="Ni X."/>
            <person name="Tian J."/>
            <person name="Zhou Y."/>
            <person name="Sheng Y."/>
            <person name="Liu T."/>
            <person name="Pan Y."/>
            <person name="Xia L."/>
            <person name="Li J."/>
            <person name="Zhao F."/>
            <person name="Cao W."/>
        </authorList>
    </citation>
    <scope>NUCLEOTIDE SEQUENCE</scope>
    <source>
        <strain evidence="1">Dsil-2018</strain>
    </source>
</reference>
<sequence length="553" mass="61394">MSDETASAHPAAADDSWTMEEMEEELRNDNAEDSVDGSAPSVVAANAQSAVESPYSHLTTREKCTKQSPFTVKGSTPACGELPAHTVPAPNQNILQNTTELLQRAEEASERVEASAGASAEVTSSAIPKIAEKLPVSSAYFMETSEQPTKPGASFEVTLSTIPEQDNELPETLEGLMETLDETPNEATLFKKQSSQGAVAFKHQGSDSVSLDDMETDEGRVAKKSRWDQREPVAAGVTDQPTTSQQEAELKRKTKELRTVLLNGNILKVTEEEEDDSPPSDRCVNSIAPLPDGQFYNVDAGDAKSTPRAIYRKRDTEGVPVVFSSTVADVSFWDLNPNHFARDLRAVAGDEIVSHRMTNHGSLVIYVKTGEMARELLKMTTVAGIPVTVHVPRSYSKNMGKIRTVPFHYTESNLVTILARNGVVRARRQFKNVRMIDGTNLRYSRSSVVLTFRDDVELPSHVRLGFLKFPVEPYVEPPMMCRNCQGYWHSARVCHRPTHCRTCAGPHFHTECQSRDRPRCANCRGPHTAVHYRCPARREAYKKKRYELAHYAM</sequence>
<name>A0ACB8DRA6_DERSI</name>
<evidence type="ECO:0000313" key="2">
    <source>
        <dbReference type="Proteomes" id="UP000821865"/>
    </source>
</evidence>
<dbReference type="EMBL" id="CM023479">
    <property type="protein sequence ID" value="KAH7974843.1"/>
    <property type="molecule type" value="Genomic_DNA"/>
</dbReference>
<dbReference type="Proteomes" id="UP000821865">
    <property type="component" value="Chromosome 10"/>
</dbReference>
<proteinExistence type="predicted"/>
<gene>
    <name evidence="1" type="ORF">HPB49_020395</name>
</gene>
<comment type="caution">
    <text evidence="1">The sequence shown here is derived from an EMBL/GenBank/DDBJ whole genome shotgun (WGS) entry which is preliminary data.</text>
</comment>
<organism evidence="1 2">
    <name type="scientific">Dermacentor silvarum</name>
    <name type="common">Tick</name>
    <dbReference type="NCBI Taxonomy" id="543639"/>
    <lineage>
        <taxon>Eukaryota</taxon>
        <taxon>Metazoa</taxon>
        <taxon>Ecdysozoa</taxon>
        <taxon>Arthropoda</taxon>
        <taxon>Chelicerata</taxon>
        <taxon>Arachnida</taxon>
        <taxon>Acari</taxon>
        <taxon>Parasitiformes</taxon>
        <taxon>Ixodida</taxon>
        <taxon>Ixodoidea</taxon>
        <taxon>Ixodidae</taxon>
        <taxon>Rhipicephalinae</taxon>
        <taxon>Dermacentor</taxon>
    </lineage>
</organism>